<organism evidence="2 3">
    <name type="scientific">Suillus fuscotomentosus</name>
    <dbReference type="NCBI Taxonomy" id="1912939"/>
    <lineage>
        <taxon>Eukaryota</taxon>
        <taxon>Fungi</taxon>
        <taxon>Dikarya</taxon>
        <taxon>Basidiomycota</taxon>
        <taxon>Agaricomycotina</taxon>
        <taxon>Agaricomycetes</taxon>
        <taxon>Agaricomycetidae</taxon>
        <taxon>Boletales</taxon>
        <taxon>Suillineae</taxon>
        <taxon>Suillaceae</taxon>
        <taxon>Suillus</taxon>
    </lineage>
</organism>
<sequence length="201" mass="22498">MPPSRGETDRQSIHKSYHLRFSKWNPSIFSSELSSIRKTACQAGALSVDIKQLRRELAAVKREQTKAFTERDNVTAAHQGLLQAVKAALQCPVCKKEIEKPFTARLSYRPEAILPENLRNHDTPFTDAEIETLCDGQDSVLPGRYYHCPTCRAFINDPPAEIPLLRDVTAKIVDLLTPDVRRANQGVPADPAGLWGVFFKS</sequence>
<evidence type="ECO:0000313" key="2">
    <source>
        <dbReference type="EMBL" id="KAG1905081.1"/>
    </source>
</evidence>
<comment type="caution">
    <text evidence="2">The sequence shown here is derived from an EMBL/GenBank/DDBJ whole genome shotgun (WGS) entry which is preliminary data.</text>
</comment>
<accession>A0AAD4HQQ7</accession>
<name>A0AAD4HQQ7_9AGAM</name>
<evidence type="ECO:0000313" key="3">
    <source>
        <dbReference type="Proteomes" id="UP001195769"/>
    </source>
</evidence>
<reference evidence="2" key="1">
    <citation type="journal article" date="2020" name="New Phytol.">
        <title>Comparative genomics reveals dynamic genome evolution in host specialist ectomycorrhizal fungi.</title>
        <authorList>
            <person name="Lofgren L.A."/>
            <person name="Nguyen N.H."/>
            <person name="Vilgalys R."/>
            <person name="Ruytinx J."/>
            <person name="Liao H.L."/>
            <person name="Branco S."/>
            <person name="Kuo A."/>
            <person name="LaButti K."/>
            <person name="Lipzen A."/>
            <person name="Andreopoulos W."/>
            <person name="Pangilinan J."/>
            <person name="Riley R."/>
            <person name="Hundley H."/>
            <person name="Na H."/>
            <person name="Barry K."/>
            <person name="Grigoriev I.V."/>
            <person name="Stajich J.E."/>
            <person name="Kennedy P.G."/>
        </authorList>
    </citation>
    <scope>NUCLEOTIDE SEQUENCE</scope>
    <source>
        <strain evidence="2">FC203</strain>
    </source>
</reference>
<dbReference type="EMBL" id="JABBWK010000008">
    <property type="protein sequence ID" value="KAG1905081.1"/>
    <property type="molecule type" value="Genomic_DNA"/>
</dbReference>
<dbReference type="Proteomes" id="UP001195769">
    <property type="component" value="Unassembled WGS sequence"/>
</dbReference>
<keyword evidence="1" id="KW-0175">Coiled coil</keyword>
<dbReference type="AlphaFoldDB" id="A0AAD4HQQ7"/>
<keyword evidence="3" id="KW-1185">Reference proteome</keyword>
<evidence type="ECO:0000256" key="1">
    <source>
        <dbReference type="SAM" id="Coils"/>
    </source>
</evidence>
<proteinExistence type="predicted"/>
<protein>
    <submittedName>
        <fullName evidence="2">Uncharacterized protein</fullName>
    </submittedName>
</protein>
<dbReference type="GeneID" id="64660643"/>
<gene>
    <name evidence="2" type="ORF">F5891DRAFT_1183787</name>
</gene>
<dbReference type="RefSeq" id="XP_041230656.1">
    <property type="nucleotide sequence ID" value="XM_041366345.1"/>
</dbReference>
<feature type="coiled-coil region" evidence="1">
    <location>
        <begin position="43"/>
        <end position="70"/>
    </location>
</feature>